<feature type="domain" description="Ap4A phosphorylase 1/2 N-terminal" evidence="1">
    <location>
        <begin position="10"/>
        <end position="172"/>
    </location>
</feature>
<dbReference type="InterPro" id="IPR036265">
    <property type="entry name" value="HIT-like_sf"/>
</dbReference>
<dbReference type="Proteomes" id="UP000664859">
    <property type="component" value="Unassembled WGS sequence"/>
</dbReference>
<organism evidence="2 3">
    <name type="scientific">Tribonema minus</name>
    <dbReference type="NCBI Taxonomy" id="303371"/>
    <lineage>
        <taxon>Eukaryota</taxon>
        <taxon>Sar</taxon>
        <taxon>Stramenopiles</taxon>
        <taxon>Ochrophyta</taxon>
        <taxon>PX clade</taxon>
        <taxon>Xanthophyceae</taxon>
        <taxon>Tribonematales</taxon>
        <taxon>Tribonemataceae</taxon>
        <taxon>Tribonema</taxon>
    </lineage>
</organism>
<proteinExistence type="predicted"/>
<dbReference type="InterPro" id="IPR045759">
    <property type="entry name" value="Ap4A_phos1/2_N"/>
</dbReference>
<dbReference type="GO" id="GO:0003877">
    <property type="term" value="F:ATP:ADP adenylyltransferase activity"/>
    <property type="evidence" value="ECO:0007669"/>
    <property type="project" value="InterPro"/>
</dbReference>
<reference evidence="2" key="1">
    <citation type="submission" date="2021-02" db="EMBL/GenBank/DDBJ databases">
        <title>First Annotated Genome of the Yellow-green Alga Tribonema minus.</title>
        <authorList>
            <person name="Mahan K.M."/>
        </authorList>
    </citation>
    <scope>NUCLEOTIDE SEQUENCE</scope>
    <source>
        <strain evidence="2">UTEX B ZZ1240</strain>
    </source>
</reference>
<name>A0A835YG93_9STRA</name>
<dbReference type="OrthoDB" id="10267950at2759"/>
<dbReference type="Gene3D" id="3.30.428.70">
    <property type="match status" value="1"/>
</dbReference>
<dbReference type="InterPro" id="IPR009163">
    <property type="entry name" value="Ap4A_phos1/2"/>
</dbReference>
<dbReference type="GO" id="GO:0009117">
    <property type="term" value="P:nucleotide metabolic process"/>
    <property type="evidence" value="ECO:0007669"/>
    <property type="project" value="InterPro"/>
</dbReference>
<evidence type="ECO:0000313" key="2">
    <source>
        <dbReference type="EMBL" id="KAG5174899.1"/>
    </source>
</evidence>
<evidence type="ECO:0000313" key="3">
    <source>
        <dbReference type="Proteomes" id="UP000664859"/>
    </source>
</evidence>
<dbReference type="PANTHER" id="PTHR38420:SF1">
    <property type="entry name" value="PUTATIVE (AFU_ORTHOLOGUE AFUA_5G14690)-RELATED"/>
    <property type="match status" value="1"/>
</dbReference>
<comment type="caution">
    <text evidence="2">The sequence shown here is derived from an EMBL/GenBank/DDBJ whole genome shotgun (WGS) entry which is preliminary data.</text>
</comment>
<evidence type="ECO:0000259" key="1">
    <source>
        <dbReference type="Pfam" id="PF19327"/>
    </source>
</evidence>
<dbReference type="InterPro" id="IPR043171">
    <property type="entry name" value="Ap4A_phos1/2-like"/>
</dbReference>
<protein>
    <recommendedName>
        <fullName evidence="1">Ap4A phosphorylase 1/2 N-terminal domain-containing protein</fullName>
    </recommendedName>
</protein>
<dbReference type="GO" id="GO:0005524">
    <property type="term" value="F:ATP binding"/>
    <property type="evidence" value="ECO:0007669"/>
    <property type="project" value="InterPro"/>
</dbReference>
<accession>A0A835YG93</accession>
<dbReference type="PANTHER" id="PTHR38420">
    <property type="entry name" value="AP-4-A PHOSPHORYLASE II"/>
    <property type="match status" value="1"/>
</dbReference>
<dbReference type="AlphaFoldDB" id="A0A835YG93"/>
<dbReference type="Pfam" id="PF19327">
    <property type="entry name" value="Ap4A_phos_N"/>
    <property type="match status" value="1"/>
</dbReference>
<dbReference type="EMBL" id="JAFCMP010000557">
    <property type="protein sequence ID" value="KAG5174899.1"/>
    <property type="molecule type" value="Genomic_DNA"/>
</dbReference>
<sequence length="336" mass="35056">MCIDTTQKFPLRERARQTSKAALAGGSLRPLATSHTVVQDGGIPFTVFSLDEKALAAKKRGGASVCGRKQRFSGLPPNPFAGENRDPALVVGDVGNRHTCILNKFNVLDDHALIITNSFEPQSAPLTADDLAAFFAGVTALPGVGFFNSGPQSGASQRHRHMQLVPYDTLRALHADATTPALPLNTLVRAAAAAARRAPRPGATFTLPQLKLRHAVRLLDPAVAGDCGGSGGGGGGAAAVGAYLKRQYDELLRDVGYAFPVLRANSFTGQAPFDDIAGAAAAEAQQCGGARRGGGAAAGYNLVLTRDYMFVVARARAPRTPPPASTSTRWASWGAC</sequence>
<dbReference type="SUPFAM" id="SSF54197">
    <property type="entry name" value="HIT-like"/>
    <property type="match status" value="1"/>
</dbReference>
<keyword evidence="3" id="KW-1185">Reference proteome</keyword>
<gene>
    <name evidence="2" type="ORF">JKP88DRAFT_339811</name>
</gene>